<dbReference type="Gene3D" id="3.60.10.10">
    <property type="entry name" value="Endonuclease/exonuclease/phosphatase"/>
    <property type="match status" value="1"/>
</dbReference>
<protein>
    <submittedName>
        <fullName evidence="3">Craniofacial development protein 2</fullName>
    </submittedName>
</protein>
<feature type="region of interest" description="Disordered" evidence="1">
    <location>
        <begin position="18"/>
        <end position="45"/>
    </location>
</feature>
<dbReference type="SUPFAM" id="SSF56219">
    <property type="entry name" value="DNase I-like"/>
    <property type="match status" value="1"/>
</dbReference>
<sequence>MKVCVRNKQTTLRERIETTNNTTTKPNSPIRLVPVGERPPPSIKQRKKCTPTKICTYNVRSLSTRERLLELENSIENIEWDIIGLAEVRRMGQAIEEHENYILCYIGETVGLHGVGFLIKKKYKNNIVNFIGKSERLAILKLKFGKLSLTIIQIYAPTEGSSEEEINKFYKDLKLAQEQSDTHLMVIGDFNAKIGQTKPEENMITGKYGCGKRNKRGERLIQHANEHKLSVMNTFFKKKLSRRWTWQSPNQRIRNEIDYVLTNVPKCVTNVEILNQVNFPSDHRMLRFPLTLETPKISRKSFKPSTSLLKTLEEKISTFKT</sequence>
<dbReference type="EMBL" id="BGZK01000130">
    <property type="protein sequence ID" value="GBP21614.1"/>
    <property type="molecule type" value="Genomic_DNA"/>
</dbReference>
<organism evidence="3 4">
    <name type="scientific">Eumeta variegata</name>
    <name type="common">Bagworm moth</name>
    <name type="synonym">Eumeta japonica</name>
    <dbReference type="NCBI Taxonomy" id="151549"/>
    <lineage>
        <taxon>Eukaryota</taxon>
        <taxon>Metazoa</taxon>
        <taxon>Ecdysozoa</taxon>
        <taxon>Arthropoda</taxon>
        <taxon>Hexapoda</taxon>
        <taxon>Insecta</taxon>
        <taxon>Pterygota</taxon>
        <taxon>Neoptera</taxon>
        <taxon>Endopterygota</taxon>
        <taxon>Lepidoptera</taxon>
        <taxon>Glossata</taxon>
        <taxon>Ditrysia</taxon>
        <taxon>Tineoidea</taxon>
        <taxon>Psychidae</taxon>
        <taxon>Oiketicinae</taxon>
        <taxon>Eumeta</taxon>
    </lineage>
</organism>
<evidence type="ECO:0000259" key="2">
    <source>
        <dbReference type="Pfam" id="PF03372"/>
    </source>
</evidence>
<evidence type="ECO:0000256" key="1">
    <source>
        <dbReference type="SAM" id="MobiDB-lite"/>
    </source>
</evidence>
<reference evidence="3 4" key="1">
    <citation type="journal article" date="2019" name="Commun. Biol.">
        <title>The bagworm genome reveals a unique fibroin gene that provides high tensile strength.</title>
        <authorList>
            <person name="Kono N."/>
            <person name="Nakamura H."/>
            <person name="Ohtoshi R."/>
            <person name="Tomita M."/>
            <person name="Numata K."/>
            <person name="Arakawa K."/>
        </authorList>
    </citation>
    <scope>NUCLEOTIDE SEQUENCE [LARGE SCALE GENOMIC DNA]</scope>
</reference>
<comment type="caution">
    <text evidence="3">The sequence shown here is derived from an EMBL/GenBank/DDBJ whole genome shotgun (WGS) entry which is preliminary data.</text>
</comment>
<dbReference type="PANTHER" id="PTHR23227">
    <property type="entry name" value="BUCENTAUR RELATED"/>
    <property type="match status" value="1"/>
</dbReference>
<dbReference type="AlphaFoldDB" id="A0A4C1U6M9"/>
<name>A0A4C1U6M9_EUMVA</name>
<dbReference type="Pfam" id="PF03372">
    <property type="entry name" value="Exo_endo_phos"/>
    <property type="match status" value="1"/>
</dbReference>
<evidence type="ECO:0000313" key="3">
    <source>
        <dbReference type="EMBL" id="GBP21614.1"/>
    </source>
</evidence>
<dbReference type="InterPro" id="IPR005135">
    <property type="entry name" value="Endo/exonuclease/phosphatase"/>
</dbReference>
<accession>A0A4C1U6M9</accession>
<dbReference type="InterPro" id="IPR036691">
    <property type="entry name" value="Endo/exonu/phosph_ase_sf"/>
</dbReference>
<dbReference type="Proteomes" id="UP000299102">
    <property type="component" value="Unassembled WGS sequence"/>
</dbReference>
<proteinExistence type="predicted"/>
<evidence type="ECO:0000313" key="4">
    <source>
        <dbReference type="Proteomes" id="UP000299102"/>
    </source>
</evidence>
<dbReference type="PANTHER" id="PTHR23227:SF67">
    <property type="entry name" value="CRANIOFACIAL DEVELOPMENT PROTEIN 2-LIKE"/>
    <property type="match status" value="1"/>
</dbReference>
<gene>
    <name evidence="3" type="primary">CFDP2</name>
    <name evidence="3" type="ORF">EVAR_9799_1</name>
</gene>
<dbReference type="InterPro" id="IPR027124">
    <property type="entry name" value="Swc5/CFDP1/2"/>
</dbReference>
<dbReference type="GO" id="GO:0003824">
    <property type="term" value="F:catalytic activity"/>
    <property type="evidence" value="ECO:0007669"/>
    <property type="project" value="InterPro"/>
</dbReference>
<dbReference type="STRING" id="151549.A0A4C1U6M9"/>
<dbReference type="OrthoDB" id="410104at2759"/>
<keyword evidence="4" id="KW-1185">Reference proteome</keyword>
<dbReference type="CDD" id="cd09076">
    <property type="entry name" value="L1-EN"/>
    <property type="match status" value="1"/>
</dbReference>
<feature type="domain" description="Endonuclease/exonuclease/phosphatase" evidence="2">
    <location>
        <begin position="55"/>
        <end position="283"/>
    </location>
</feature>